<dbReference type="InterPro" id="IPR018929">
    <property type="entry name" value="DUF2510"/>
</dbReference>
<feature type="domain" description="DUF2510" evidence="1">
    <location>
        <begin position="3"/>
        <end position="29"/>
    </location>
</feature>
<protein>
    <submittedName>
        <fullName evidence="2">DUF2510 domain-containing protein</fullName>
    </submittedName>
</protein>
<reference evidence="2" key="1">
    <citation type="submission" date="2022-11" db="EMBL/GenBank/DDBJ databases">
        <title>Dental biofilm bacteria. Genome sequencing and assembly.</title>
        <authorList>
            <person name="Robertsson C."/>
        </authorList>
    </citation>
    <scope>NUCLEOTIDE SEQUENCE</scope>
    <source>
        <strain evidence="2">CW</strain>
    </source>
</reference>
<dbReference type="RefSeq" id="WP_076135938.1">
    <property type="nucleotide sequence ID" value="NZ_CP113787.1"/>
</dbReference>
<evidence type="ECO:0000313" key="2">
    <source>
        <dbReference type="EMBL" id="WAL43044.1"/>
    </source>
</evidence>
<dbReference type="AlphaFoldDB" id="A0AA47FGQ2"/>
<evidence type="ECO:0000313" key="3">
    <source>
        <dbReference type="Proteomes" id="UP001163127"/>
    </source>
</evidence>
<dbReference type="EMBL" id="CP113787">
    <property type="protein sequence ID" value="WAL43044.1"/>
    <property type="molecule type" value="Genomic_DNA"/>
</dbReference>
<sequence>MTAGWYLDESGDNRRFYNGEQWTDLVRPVSDFSHEEEELASAGGLSIGKVDLSSLARAFDVVAPFVDKGHPNCGLYFENKAGSLNYMTDVYAVNIPIVFDGHVGRCAPIETGVHEPPLQGLPGGCAELRNIFASDRVAQLTSLTNGKQSIVGRLTVEVAWVGAIHANRTIPVEASVAVSSSDIAFVAGWANYPNTPITLDFDRNGLNLFGVQGPISRVQPRDVYSGVNAPVRVVIGSKMLAAAIGFVALGSSETPFISLTVQELGNLVLLFVRAESEANRGKDLYEGSRTWMFLVVQREHGQGGTRPPIANDPSSIFRS</sequence>
<evidence type="ECO:0000259" key="1">
    <source>
        <dbReference type="Pfam" id="PF10708"/>
    </source>
</evidence>
<accession>A0AA47FGQ2</accession>
<dbReference type="Pfam" id="PF10708">
    <property type="entry name" value="DUF2510"/>
    <property type="match status" value="1"/>
</dbReference>
<organism evidence="2 3">
    <name type="scientific">Actinomyces naeslundii</name>
    <dbReference type="NCBI Taxonomy" id="1655"/>
    <lineage>
        <taxon>Bacteria</taxon>
        <taxon>Bacillati</taxon>
        <taxon>Actinomycetota</taxon>
        <taxon>Actinomycetes</taxon>
        <taxon>Actinomycetales</taxon>
        <taxon>Actinomycetaceae</taxon>
        <taxon>Actinomyces</taxon>
    </lineage>
</organism>
<proteinExistence type="predicted"/>
<name>A0AA47FGQ2_ACTNA</name>
<gene>
    <name evidence="2" type="ORF">OFA60_00295</name>
</gene>
<dbReference type="Proteomes" id="UP001163127">
    <property type="component" value="Chromosome"/>
</dbReference>